<name>A0A0J9WVW1_FUSO4</name>
<reference evidence="2" key="2">
    <citation type="journal article" date="2010" name="Nature">
        <title>Comparative genomics reveals mobile pathogenicity chromosomes in Fusarium.</title>
        <authorList>
            <person name="Ma L.J."/>
            <person name="van der Does H.C."/>
            <person name="Borkovich K.A."/>
            <person name="Coleman J.J."/>
            <person name="Daboussi M.J."/>
            <person name="Di Pietro A."/>
            <person name="Dufresne M."/>
            <person name="Freitag M."/>
            <person name="Grabherr M."/>
            <person name="Henrissat B."/>
            <person name="Houterman P.M."/>
            <person name="Kang S."/>
            <person name="Shim W.B."/>
            <person name="Woloshuk C."/>
            <person name="Xie X."/>
            <person name="Xu J.R."/>
            <person name="Antoniw J."/>
            <person name="Baker S.E."/>
            <person name="Bluhm B.H."/>
            <person name="Breakspear A."/>
            <person name="Brown D.W."/>
            <person name="Butchko R.A."/>
            <person name="Chapman S."/>
            <person name="Coulson R."/>
            <person name="Coutinho P.M."/>
            <person name="Danchin E.G."/>
            <person name="Diener A."/>
            <person name="Gale L.R."/>
            <person name="Gardiner D.M."/>
            <person name="Goff S."/>
            <person name="Hammond-Kosack K.E."/>
            <person name="Hilburn K."/>
            <person name="Hua-Van A."/>
            <person name="Jonkers W."/>
            <person name="Kazan K."/>
            <person name="Kodira C.D."/>
            <person name="Koehrsen M."/>
            <person name="Kumar L."/>
            <person name="Lee Y.H."/>
            <person name="Li L."/>
            <person name="Manners J.M."/>
            <person name="Miranda-Saavedra D."/>
            <person name="Mukherjee M."/>
            <person name="Park G."/>
            <person name="Park J."/>
            <person name="Park S.Y."/>
            <person name="Proctor R.H."/>
            <person name="Regev A."/>
            <person name="Ruiz-Roldan M.C."/>
            <person name="Sain D."/>
            <person name="Sakthikumar S."/>
            <person name="Sykes S."/>
            <person name="Schwartz D.C."/>
            <person name="Turgeon B.G."/>
            <person name="Wapinski I."/>
            <person name="Yoder O."/>
            <person name="Young S."/>
            <person name="Zeng Q."/>
            <person name="Zhou S."/>
            <person name="Galagan J."/>
            <person name="Cuomo C.A."/>
            <person name="Kistler H.C."/>
            <person name="Rep M."/>
        </authorList>
    </citation>
    <scope>NUCLEOTIDE SEQUENCE [LARGE SCALE GENOMIC DNA]</scope>
    <source>
        <strain evidence="2">4287</strain>
    </source>
</reference>
<dbReference type="KEGG" id="fox:FOXG_22776"/>
<dbReference type="Proteomes" id="UP000009097">
    <property type="component" value="Unassembled WGS sequence"/>
</dbReference>
<evidence type="ECO:0000313" key="3">
    <source>
        <dbReference type="Proteomes" id="UP000009097"/>
    </source>
</evidence>
<reference evidence="2" key="1">
    <citation type="submission" date="2007-04" db="EMBL/GenBank/DDBJ databases">
        <authorList>
            <consortium name="The Broad Institute Genome Sequencing Platform"/>
            <person name="Birren B."/>
            <person name="Lander E."/>
            <person name="Galagan J."/>
            <person name="Nusbaum C."/>
            <person name="Devon K."/>
            <person name="Ma L.-J."/>
            <person name="Jaffe D."/>
            <person name="Butler J."/>
            <person name="Alvarez P."/>
            <person name="Gnerre S."/>
            <person name="Grabherr M."/>
            <person name="Kleber M."/>
            <person name="Mauceli E."/>
            <person name="Brockman W."/>
            <person name="MacCallum I.A."/>
            <person name="Young S."/>
            <person name="LaButti K."/>
            <person name="DeCaprio D."/>
            <person name="Crawford M."/>
            <person name="Koehrsen M."/>
            <person name="Engels R."/>
            <person name="Montgomery P."/>
            <person name="Pearson M."/>
            <person name="Howarth C."/>
            <person name="Larson L."/>
            <person name="White J."/>
            <person name="O'Leary S."/>
            <person name="Kodira C."/>
            <person name="Zeng Q."/>
            <person name="Yandava C."/>
            <person name="Alvarado L."/>
            <person name="Kistler C."/>
            <person name="Shim W.-B."/>
            <person name="Kang S."/>
            <person name="Woloshuk C."/>
        </authorList>
    </citation>
    <scope>NUCLEOTIDE SEQUENCE</scope>
    <source>
        <strain evidence="2">4287</strain>
    </source>
</reference>
<dbReference type="VEuPathDB" id="FungiDB:FOXG_22776"/>
<sequence>MEPVFPSEGFRIGDIAEYTEFMSCKANKAKISDVQQEGMSRDESDGDQSATLDGGWSNINENEVESVEDKSTTSEADWVRINHSHAESDRYELTSTEEPNPPIPERGADRTMAEIGIMRDVYLHSIKRFRIERPGYSAPEHTENTA</sequence>
<dbReference type="EMBL" id="DS231741">
    <property type="protein sequence ID" value="KNB20222.1"/>
    <property type="molecule type" value="Genomic_DNA"/>
</dbReference>
<organism evidence="2 3">
    <name type="scientific">Fusarium oxysporum f. sp. lycopersici (strain 4287 / CBS 123668 / FGSC 9935 / NRRL 34936)</name>
    <name type="common">Fusarium vascular wilt of tomato</name>
    <dbReference type="NCBI Taxonomy" id="426428"/>
    <lineage>
        <taxon>Eukaryota</taxon>
        <taxon>Fungi</taxon>
        <taxon>Dikarya</taxon>
        <taxon>Ascomycota</taxon>
        <taxon>Pezizomycotina</taxon>
        <taxon>Sordariomycetes</taxon>
        <taxon>Hypocreomycetidae</taxon>
        <taxon>Hypocreales</taxon>
        <taxon>Nectriaceae</taxon>
        <taxon>Fusarium</taxon>
        <taxon>Fusarium oxysporum species complex</taxon>
    </lineage>
</organism>
<accession>A0A0J9WVW1</accession>
<gene>
    <name evidence="2" type="ORF">FOXG_22776</name>
</gene>
<feature type="region of interest" description="Disordered" evidence="1">
    <location>
        <begin position="31"/>
        <end position="111"/>
    </location>
</feature>
<dbReference type="AlphaFoldDB" id="A0A0J9WVW1"/>
<evidence type="ECO:0000256" key="1">
    <source>
        <dbReference type="SAM" id="MobiDB-lite"/>
    </source>
</evidence>
<proteinExistence type="predicted"/>
<dbReference type="RefSeq" id="XP_018258267.1">
    <property type="nucleotide sequence ID" value="XM_018403189.1"/>
</dbReference>
<evidence type="ECO:0000313" key="2">
    <source>
        <dbReference type="EMBL" id="KNB20222.1"/>
    </source>
</evidence>
<protein>
    <submittedName>
        <fullName evidence="2">Uncharacterized protein</fullName>
    </submittedName>
</protein>
<feature type="compositionally biased region" description="Basic and acidic residues" evidence="1">
    <location>
        <begin position="67"/>
        <end position="92"/>
    </location>
</feature>
<dbReference type="GeneID" id="28963482"/>